<evidence type="ECO:0000313" key="3">
    <source>
        <dbReference type="Proteomes" id="UP000481583"/>
    </source>
</evidence>
<sequence length="231" mass="24915">MSSPPDGPLPPPFDAVAARRLREALGMGHEHVAYGIQAAYGRRVDARTIAAWEAGHGGPTHEELAALAGALWCAPADLMGGESRLREHRMAAGLAVEDVARHIGVEPESYAAMEASGDWTGTDRQAAELAGLLRLPIPVLLEMTGRTEKLAGLLRDAATTRWQAYVRQVAKLVPLPRHRIEQALQGLHEDYQGGMVSTLNWGSPGGERAPESGAGEEFLTHVLDHFWERVG</sequence>
<dbReference type="SUPFAM" id="SSF47413">
    <property type="entry name" value="lambda repressor-like DNA-binding domains"/>
    <property type="match status" value="2"/>
</dbReference>
<dbReference type="GO" id="GO:0003677">
    <property type="term" value="F:DNA binding"/>
    <property type="evidence" value="ECO:0007669"/>
    <property type="project" value="InterPro"/>
</dbReference>
<name>A0A6G4U9N6_9ACTN</name>
<dbReference type="Proteomes" id="UP000481583">
    <property type="component" value="Unassembled WGS sequence"/>
</dbReference>
<reference evidence="2 3" key="1">
    <citation type="submission" date="2020-02" db="EMBL/GenBank/DDBJ databases">
        <title>Whole-genome analyses of novel actinobacteria.</title>
        <authorList>
            <person name="Sahin N."/>
        </authorList>
    </citation>
    <scope>NUCLEOTIDE SEQUENCE [LARGE SCALE GENOMIC DNA]</scope>
    <source>
        <strain evidence="2 3">A7024</strain>
    </source>
</reference>
<accession>A0A6G4U9N6</accession>
<dbReference type="InterPro" id="IPR010982">
    <property type="entry name" value="Lambda_DNA-bd_dom_sf"/>
</dbReference>
<proteinExistence type="predicted"/>
<dbReference type="SMART" id="SM00530">
    <property type="entry name" value="HTH_XRE"/>
    <property type="match status" value="2"/>
</dbReference>
<evidence type="ECO:0000259" key="1">
    <source>
        <dbReference type="PROSITE" id="PS50943"/>
    </source>
</evidence>
<dbReference type="PROSITE" id="PS50943">
    <property type="entry name" value="HTH_CROC1"/>
    <property type="match status" value="1"/>
</dbReference>
<dbReference type="EMBL" id="JAAKZV010000245">
    <property type="protein sequence ID" value="NGN68955.1"/>
    <property type="molecule type" value="Genomic_DNA"/>
</dbReference>
<dbReference type="AlphaFoldDB" id="A0A6G4U9N6"/>
<dbReference type="CDD" id="cd00093">
    <property type="entry name" value="HTH_XRE"/>
    <property type="match status" value="1"/>
</dbReference>
<dbReference type="RefSeq" id="WP_165243399.1">
    <property type="nucleotide sequence ID" value="NZ_JAAKZV010000245.1"/>
</dbReference>
<gene>
    <name evidence="2" type="ORF">G5C51_34330</name>
</gene>
<protein>
    <submittedName>
        <fullName evidence="2">Helix-turn-helix transcriptional regulator</fullName>
    </submittedName>
</protein>
<keyword evidence="3" id="KW-1185">Reference proteome</keyword>
<feature type="domain" description="HTH cro/C1-type" evidence="1">
    <location>
        <begin position="44"/>
        <end position="78"/>
    </location>
</feature>
<dbReference type="Gene3D" id="1.10.260.40">
    <property type="entry name" value="lambda repressor-like DNA-binding domains"/>
    <property type="match status" value="1"/>
</dbReference>
<comment type="caution">
    <text evidence="2">The sequence shown here is derived from an EMBL/GenBank/DDBJ whole genome shotgun (WGS) entry which is preliminary data.</text>
</comment>
<organism evidence="2 3">
    <name type="scientific">Streptomyces coryli</name>
    <dbReference type="NCBI Taxonomy" id="1128680"/>
    <lineage>
        <taxon>Bacteria</taxon>
        <taxon>Bacillati</taxon>
        <taxon>Actinomycetota</taxon>
        <taxon>Actinomycetes</taxon>
        <taxon>Kitasatosporales</taxon>
        <taxon>Streptomycetaceae</taxon>
        <taxon>Streptomyces</taxon>
    </lineage>
</organism>
<evidence type="ECO:0000313" key="2">
    <source>
        <dbReference type="EMBL" id="NGN68955.1"/>
    </source>
</evidence>
<dbReference type="InterPro" id="IPR001387">
    <property type="entry name" value="Cro/C1-type_HTH"/>
</dbReference>